<evidence type="ECO:0000256" key="1">
    <source>
        <dbReference type="SAM" id="Phobius"/>
    </source>
</evidence>
<dbReference type="WBParaSite" id="SVE_0205700.1">
    <property type="protein sequence ID" value="SVE_0205700.1"/>
    <property type="gene ID" value="SVE_0205700"/>
</dbReference>
<reference evidence="3" key="2">
    <citation type="submission" date="2015-08" db="UniProtKB">
        <authorList>
            <consortium name="WormBaseParasite"/>
        </authorList>
    </citation>
    <scope>IDENTIFICATION</scope>
</reference>
<keyword evidence="1" id="KW-0812">Transmembrane</keyword>
<dbReference type="Proteomes" id="UP000035680">
    <property type="component" value="Unassembled WGS sequence"/>
</dbReference>
<evidence type="ECO:0000313" key="3">
    <source>
        <dbReference type="WBParaSite" id="SVE_0205700.1"/>
    </source>
</evidence>
<feature type="transmembrane region" description="Helical" evidence="1">
    <location>
        <begin position="7"/>
        <end position="29"/>
    </location>
</feature>
<keyword evidence="1" id="KW-0472">Membrane</keyword>
<reference evidence="2" key="1">
    <citation type="submission" date="2014-07" db="EMBL/GenBank/DDBJ databases">
        <authorList>
            <person name="Martin A.A"/>
            <person name="De Silva N."/>
        </authorList>
    </citation>
    <scope>NUCLEOTIDE SEQUENCE</scope>
</reference>
<keyword evidence="2" id="KW-1185">Reference proteome</keyword>
<protein>
    <submittedName>
        <fullName evidence="3">Exported protein</fullName>
    </submittedName>
</protein>
<keyword evidence="1" id="KW-1133">Transmembrane helix</keyword>
<dbReference type="AlphaFoldDB" id="A0A0K0EZU7"/>
<dbReference type="STRING" id="75913.A0A0K0EZU7"/>
<dbReference type="Gene3D" id="3.90.550.50">
    <property type="match status" value="1"/>
</dbReference>
<proteinExistence type="predicted"/>
<accession>A0A0K0EZU7</accession>
<name>A0A0K0EZU7_STRVS</name>
<evidence type="ECO:0000313" key="2">
    <source>
        <dbReference type="Proteomes" id="UP000035680"/>
    </source>
</evidence>
<sequence>MNGKIELLFTSLICVTLFLLIPITIYLPIDNYSSNDYGISIKNNFTDKSDNRTLNYLSDGAGYVMSKESVKLLVEKGLDYPEYCRQADEAYDDFEVGNYFKNLGVNITKSLDVKTKILFNGNTPHGIIVFFIKYPPKCALNESYCDFNVVLKDCHSFPLDFITWMGVRCMIWNIFLPCKCYWENDDVWWN</sequence>
<organism evidence="2 3">
    <name type="scientific">Strongyloides venezuelensis</name>
    <name type="common">Threadworm</name>
    <dbReference type="NCBI Taxonomy" id="75913"/>
    <lineage>
        <taxon>Eukaryota</taxon>
        <taxon>Metazoa</taxon>
        <taxon>Ecdysozoa</taxon>
        <taxon>Nematoda</taxon>
        <taxon>Chromadorea</taxon>
        <taxon>Rhabditida</taxon>
        <taxon>Tylenchina</taxon>
        <taxon>Panagrolaimomorpha</taxon>
        <taxon>Strongyloidoidea</taxon>
        <taxon>Strongyloididae</taxon>
        <taxon>Strongyloides</taxon>
    </lineage>
</organism>